<dbReference type="Proteomes" id="UP000199647">
    <property type="component" value="Unassembled WGS sequence"/>
</dbReference>
<dbReference type="EMBL" id="FOFG01000014">
    <property type="protein sequence ID" value="SER26636.1"/>
    <property type="molecule type" value="Genomic_DNA"/>
</dbReference>
<reference evidence="1 2" key="1">
    <citation type="submission" date="2016-10" db="EMBL/GenBank/DDBJ databases">
        <authorList>
            <person name="de Groot N.N."/>
        </authorList>
    </citation>
    <scope>NUCLEOTIDE SEQUENCE [LARGE SCALE GENOMIC DNA]</scope>
    <source>
        <strain evidence="1 2">A52C2</strain>
    </source>
</reference>
<protein>
    <submittedName>
        <fullName evidence="1">Uncharacterized protein</fullName>
    </submittedName>
</protein>
<accession>A0A1H9MSF1</accession>
<organism evidence="1 2">
    <name type="scientific">Faunimonas pinastri</name>
    <dbReference type="NCBI Taxonomy" id="1855383"/>
    <lineage>
        <taxon>Bacteria</taxon>
        <taxon>Pseudomonadati</taxon>
        <taxon>Pseudomonadota</taxon>
        <taxon>Alphaproteobacteria</taxon>
        <taxon>Hyphomicrobiales</taxon>
        <taxon>Afifellaceae</taxon>
        <taxon>Faunimonas</taxon>
    </lineage>
</organism>
<evidence type="ECO:0000313" key="2">
    <source>
        <dbReference type="Proteomes" id="UP000199647"/>
    </source>
</evidence>
<dbReference type="RefSeq" id="WP_092498468.1">
    <property type="nucleotide sequence ID" value="NZ_FOFG01000014.1"/>
</dbReference>
<proteinExistence type="predicted"/>
<gene>
    <name evidence="1" type="ORF">SAMN05216548_11430</name>
</gene>
<name>A0A1H9MSF1_9HYPH</name>
<sequence length="150" mass="17249">MSILQDIPVSVQLDLNNLFVGEKLGHGWHREVYAHALDPSLVIKLETKDSKQFCNIHEWAIWDEFKDDPELSKWFAPCVAISANGSVLVQKRTGPIAKRPARIPSLLADTHINNWGTYKRRAVMHDYGNHNLFDVARKKWKMVDLPVDTY</sequence>
<dbReference type="OrthoDB" id="9153256at2"/>
<keyword evidence="2" id="KW-1185">Reference proteome</keyword>
<evidence type="ECO:0000313" key="1">
    <source>
        <dbReference type="EMBL" id="SER26636.1"/>
    </source>
</evidence>
<dbReference type="AlphaFoldDB" id="A0A1H9MSF1"/>
<dbReference type="STRING" id="1855383.SAMN05216548_11430"/>